<sequence length="77" mass="8844">MAPVLHIKENMDVVGADGVHIGTVDFVENDETIVLSRLDDEEEKHHAIPLEWVERVNAQVHLDRSSDEARAEWEERD</sequence>
<dbReference type="InterPro" id="IPR018684">
    <property type="entry name" value="DUF2171"/>
</dbReference>
<proteinExistence type="predicted"/>
<evidence type="ECO:0000313" key="1">
    <source>
        <dbReference type="EMBL" id="MFC5066881.1"/>
    </source>
</evidence>
<name>A0ABV9Z1Y2_9HYPH</name>
<reference evidence="2" key="1">
    <citation type="journal article" date="2019" name="Int. J. Syst. Evol. Microbiol.">
        <title>The Global Catalogue of Microorganisms (GCM) 10K type strain sequencing project: providing services to taxonomists for standard genome sequencing and annotation.</title>
        <authorList>
            <consortium name="The Broad Institute Genomics Platform"/>
            <consortium name="The Broad Institute Genome Sequencing Center for Infectious Disease"/>
            <person name="Wu L."/>
            <person name="Ma J."/>
        </authorList>
    </citation>
    <scope>NUCLEOTIDE SEQUENCE [LARGE SCALE GENOMIC DNA]</scope>
    <source>
        <strain evidence="2">CGMCC 1.16444</strain>
    </source>
</reference>
<protein>
    <submittedName>
        <fullName evidence="1">DUF2171 domain-containing protein</fullName>
    </submittedName>
</protein>
<dbReference type="Pfam" id="PF09939">
    <property type="entry name" value="DUF2171"/>
    <property type="match status" value="1"/>
</dbReference>
<comment type="caution">
    <text evidence="1">The sequence shown here is derived from an EMBL/GenBank/DDBJ whole genome shotgun (WGS) entry which is preliminary data.</text>
</comment>
<evidence type="ECO:0000313" key="2">
    <source>
        <dbReference type="Proteomes" id="UP001595796"/>
    </source>
</evidence>
<dbReference type="RefSeq" id="WP_114957304.1">
    <property type="nucleotide sequence ID" value="NZ_JBHSJF010000002.1"/>
</dbReference>
<dbReference type="Proteomes" id="UP001595796">
    <property type="component" value="Unassembled WGS sequence"/>
</dbReference>
<gene>
    <name evidence="1" type="ORF">ACFPFW_02505</name>
</gene>
<organism evidence="1 2">
    <name type="scientific">Flaviflagellibacter deserti</name>
    <dbReference type="NCBI Taxonomy" id="2267266"/>
    <lineage>
        <taxon>Bacteria</taxon>
        <taxon>Pseudomonadati</taxon>
        <taxon>Pseudomonadota</taxon>
        <taxon>Alphaproteobacteria</taxon>
        <taxon>Hyphomicrobiales</taxon>
        <taxon>Flaviflagellibacter</taxon>
    </lineage>
</organism>
<accession>A0ABV9Z1Y2</accession>
<keyword evidence="2" id="KW-1185">Reference proteome</keyword>
<dbReference type="EMBL" id="JBHSJF010000002">
    <property type="protein sequence ID" value="MFC5066881.1"/>
    <property type="molecule type" value="Genomic_DNA"/>
</dbReference>